<organism evidence="5 6">
    <name type="scientific">Stentor coeruleus</name>
    <dbReference type="NCBI Taxonomy" id="5963"/>
    <lineage>
        <taxon>Eukaryota</taxon>
        <taxon>Sar</taxon>
        <taxon>Alveolata</taxon>
        <taxon>Ciliophora</taxon>
        <taxon>Postciliodesmatophora</taxon>
        <taxon>Heterotrichea</taxon>
        <taxon>Heterotrichida</taxon>
        <taxon>Stentoridae</taxon>
        <taxon>Stentor</taxon>
    </lineage>
</organism>
<evidence type="ECO:0000256" key="3">
    <source>
        <dbReference type="ARBA" id="ARBA00046326"/>
    </source>
</evidence>
<dbReference type="PANTHER" id="PTHR14042">
    <property type="entry name" value="DOPEY-RELATED"/>
    <property type="match status" value="1"/>
</dbReference>
<evidence type="ECO:0000256" key="1">
    <source>
        <dbReference type="ARBA" id="ARBA00022448"/>
    </source>
</evidence>
<keyword evidence="1" id="KW-0813">Transport</keyword>
<dbReference type="GO" id="GO:0005802">
    <property type="term" value="C:trans-Golgi network"/>
    <property type="evidence" value="ECO:0007669"/>
    <property type="project" value="TreeGrafter"/>
</dbReference>
<comment type="caution">
    <text evidence="5">The sequence shown here is derived from an EMBL/GenBank/DDBJ whole genome shotgun (WGS) entry which is preliminary data.</text>
</comment>
<dbReference type="PANTHER" id="PTHR14042:SF24">
    <property type="entry name" value="PROTEIN DOPEY-1 HOMOLOG"/>
    <property type="match status" value="1"/>
</dbReference>
<evidence type="ECO:0000259" key="4">
    <source>
        <dbReference type="Pfam" id="PF04118"/>
    </source>
</evidence>
<reference evidence="5 6" key="1">
    <citation type="submission" date="2016-11" db="EMBL/GenBank/DDBJ databases">
        <title>The macronuclear genome of Stentor coeruleus: a giant cell with tiny introns.</title>
        <authorList>
            <person name="Slabodnick M."/>
            <person name="Ruby J.G."/>
            <person name="Reiff S.B."/>
            <person name="Swart E.C."/>
            <person name="Gosai S."/>
            <person name="Prabakaran S."/>
            <person name="Witkowska E."/>
            <person name="Larue G.E."/>
            <person name="Fisher S."/>
            <person name="Freeman R.M."/>
            <person name="Gunawardena J."/>
            <person name="Chu W."/>
            <person name="Stover N.A."/>
            <person name="Gregory B.D."/>
            <person name="Nowacki M."/>
            <person name="Derisi J."/>
            <person name="Roy S.W."/>
            <person name="Marshall W.F."/>
            <person name="Sood P."/>
        </authorList>
    </citation>
    <scope>NUCLEOTIDE SEQUENCE [LARGE SCALE GENOMIC DNA]</scope>
    <source>
        <strain evidence="5">WM001</strain>
    </source>
</reference>
<evidence type="ECO:0000256" key="2">
    <source>
        <dbReference type="ARBA" id="ARBA00022927"/>
    </source>
</evidence>
<name>A0A1R2CGV4_9CILI</name>
<dbReference type="GO" id="GO:0005829">
    <property type="term" value="C:cytosol"/>
    <property type="evidence" value="ECO:0007669"/>
    <property type="project" value="GOC"/>
</dbReference>
<dbReference type="OrthoDB" id="291369at2759"/>
<dbReference type="GO" id="GO:0005768">
    <property type="term" value="C:endosome"/>
    <property type="evidence" value="ECO:0007669"/>
    <property type="project" value="TreeGrafter"/>
</dbReference>
<feature type="domain" description="DOP1 N-terminal" evidence="4">
    <location>
        <begin position="3"/>
        <end position="262"/>
    </location>
</feature>
<evidence type="ECO:0000313" key="5">
    <source>
        <dbReference type="EMBL" id="OMJ88205.1"/>
    </source>
</evidence>
<evidence type="ECO:0000313" key="6">
    <source>
        <dbReference type="Proteomes" id="UP000187209"/>
    </source>
</evidence>
<proteinExistence type="inferred from homology"/>
<dbReference type="Pfam" id="PF04118">
    <property type="entry name" value="Dopey_N"/>
    <property type="match status" value="1"/>
</dbReference>
<gene>
    <name evidence="5" type="ORF">SteCoe_9941</name>
</gene>
<keyword evidence="6" id="KW-1185">Reference proteome</keyword>
<accession>A0A1R2CGV4</accession>
<protein>
    <recommendedName>
        <fullName evidence="4">DOP1 N-terminal domain-containing protein</fullName>
    </recommendedName>
</protein>
<comment type="similarity">
    <text evidence="3">Belongs to the DOP1 family.</text>
</comment>
<dbReference type="GO" id="GO:0006895">
    <property type="term" value="P:Golgi to endosome transport"/>
    <property type="evidence" value="ECO:0007669"/>
    <property type="project" value="InterPro"/>
</dbReference>
<dbReference type="SUPFAM" id="SSF48371">
    <property type="entry name" value="ARM repeat"/>
    <property type="match status" value="1"/>
</dbReference>
<keyword evidence="2" id="KW-0653">Protein transport</keyword>
<dbReference type="InterPro" id="IPR016024">
    <property type="entry name" value="ARM-type_fold"/>
</dbReference>
<dbReference type="InterPro" id="IPR040314">
    <property type="entry name" value="DOP1"/>
</dbReference>
<dbReference type="GO" id="GO:0015031">
    <property type="term" value="P:protein transport"/>
    <property type="evidence" value="ECO:0007669"/>
    <property type="project" value="UniProtKB-KW"/>
</dbReference>
<dbReference type="EMBL" id="MPUH01000157">
    <property type="protein sequence ID" value="OMJ88205.1"/>
    <property type="molecule type" value="Genomic_DNA"/>
</dbReference>
<dbReference type="InterPro" id="IPR007249">
    <property type="entry name" value="DOP1_N"/>
</dbReference>
<sequence>MEEEFKKKLHHRLVSFERSYKEWEWSDVIKWLSSLKQVIEKFNLEICDEHLIMISKRLSQCLNPSLPQGLHSETLKIYDIILKRSNPKHICLLSSGLFPHFQYCAPQNKLQFLNTISENYINKSNLSVLIPGLVACLLSGASDRQETLTKVLELLDSFENKPALHVAVWGCIMKSSKYRNVGLMYMQKRVKKEICEDLIVNTLLRALEDKNVINKRLSLDLIKNYFPITQKTEKIINLMEGALKLIKGKDFSLIRRLWEWAFPEEFNKSQIALVREIICESLTNIFKETHFSILRDPKNSADHRSTSIKIIEELCESEELGEGFTKEIAIPFIKHCIEDEVMKSQTTRLILILEVHSAEIWQAISEYICELLPENESESLNILRFAIDYLKFTKDCSAKILKKLMSSLHKFTNFESFLTIATKLIERSEFTVHPKVKLRKVKKKINILIKNKQETALKEYVEIILQFTQDESEISKVLKYLKLFSEKNLILTLKAILLFEEKSLTDEDFQALWGRIDGTSEELLEILVKSYENLAESWTSGLVTLLFSENRVHYVRVFVNFWEYAAKFHQETLLQVCIGGKIVYVLIELLSDEDPTARHAAREWLNVAFKSVSCLLDPILQILLHSSTIRRVDENHNWSYINVFDTTRILDAFIKLTSLLLHNRLFPSTMFNVTISNYTRKLAKEHRIDSKNYLEVLLEVSFAYIKTNNRMQEAENSIVQASATEVFRMLIIKLQEKLFEKIMLETGNLMYNIQGTSLEYSMLAVLNELFQQKSHFVYPSKVADVLVLGLRSEDHYLRHQWSKVISLALPSVLACDFKEGFCNYLSLLFINYCDIISKHKDLYIVEGLHTLIICCLDTAIIEKNKSKQIKNVIFGEMERIFMFIINFKNAPEVFKILNDVSKTFPEEVIISLIEFWHKFISHKTISISMHHIIPKLGLTPESILDGILKSFELKKYNDNLLGSLVLITIEKLYMNIKFDSIWLKTIQILKLLNDSKSEDCLAWVIKIAHLLLGLILPSGKSLVELQKLLKNILKKCQQNIIKWEKARCSDVVKLDGSTILEVIFNEITYCQAIFRMVWKDNQKKIIRVVSNIGKHLLENLEKLEVNGVTATKLLSTLLISFPMIFESIKTNLVETLKNFSFLIIYRFPESIEYWFDIINAIPKSSVFSLLDLYDSLFLKSYEVKIKLLEKSLSIISLILLSGEKDAHISNMPFIIKRIEEVIKLEKIPQELFSIVCILVRILSVRFSDFREIWLKLWPELYTGMLQYLHNPEIPASFNVLKLIDTLTVTYPEFSNVLWMYLFDVPEIELLPGNNYMEYAPAVKNYMKGFSARPTHVRRKESLICNVTRRVLLKDCTAESIEDLEKYYKILTNFTFLYTTEICEVDSNSVEESLRNEIVDIQSFIN</sequence>
<dbReference type="Proteomes" id="UP000187209">
    <property type="component" value="Unassembled WGS sequence"/>
</dbReference>